<keyword evidence="2" id="KW-0479">Metal-binding</keyword>
<dbReference type="InterPro" id="IPR011257">
    <property type="entry name" value="DNA_glycosylase"/>
</dbReference>
<feature type="domain" description="HhH-GPD" evidence="5">
    <location>
        <begin position="37"/>
        <end position="193"/>
    </location>
</feature>
<accession>A0AAW8TZC5</accession>
<dbReference type="EMBL" id="JARQBJ010000005">
    <property type="protein sequence ID" value="MDT2811049.1"/>
    <property type="molecule type" value="Genomic_DNA"/>
</dbReference>
<reference evidence="6" key="1">
    <citation type="submission" date="2023-03" db="EMBL/GenBank/DDBJ databases">
        <authorList>
            <person name="Shen W."/>
            <person name="Cai J."/>
        </authorList>
    </citation>
    <scope>NUCLEOTIDE SEQUENCE</scope>
    <source>
        <strain evidence="6">B226-2</strain>
    </source>
</reference>
<evidence type="ECO:0000256" key="3">
    <source>
        <dbReference type="ARBA" id="ARBA00023004"/>
    </source>
</evidence>
<dbReference type="GO" id="GO:0051539">
    <property type="term" value="F:4 iron, 4 sulfur cluster binding"/>
    <property type="evidence" value="ECO:0007669"/>
    <property type="project" value="UniProtKB-KW"/>
</dbReference>
<dbReference type="AlphaFoldDB" id="A0AAW8TZC5"/>
<name>A0AAW8TZC5_9ENTE</name>
<evidence type="ECO:0000256" key="4">
    <source>
        <dbReference type="ARBA" id="ARBA00023014"/>
    </source>
</evidence>
<dbReference type="SUPFAM" id="SSF48150">
    <property type="entry name" value="DNA-glycosylase"/>
    <property type="match status" value="1"/>
</dbReference>
<dbReference type="PANTHER" id="PTHR10359:SF19">
    <property type="entry name" value="DNA REPAIR GLYCOSYLASE MJ1434-RELATED"/>
    <property type="match status" value="1"/>
</dbReference>
<proteinExistence type="predicted"/>
<keyword evidence="1" id="KW-0004">4Fe-4S</keyword>
<dbReference type="PANTHER" id="PTHR10359">
    <property type="entry name" value="A/G-SPECIFIC ADENINE GLYCOSYLASE/ENDONUCLEASE III"/>
    <property type="match status" value="1"/>
</dbReference>
<dbReference type="PIRSF" id="PIRSF001435">
    <property type="entry name" value="Nth"/>
    <property type="match status" value="1"/>
</dbReference>
<dbReference type="CDD" id="cd00056">
    <property type="entry name" value="ENDO3c"/>
    <property type="match status" value="1"/>
</dbReference>
<evidence type="ECO:0000259" key="5">
    <source>
        <dbReference type="SMART" id="SM00478"/>
    </source>
</evidence>
<dbReference type="RefSeq" id="WP_311835698.1">
    <property type="nucleotide sequence ID" value="NZ_JARQBJ010000005.1"/>
</dbReference>
<sequence length="213" mass="24227">MQDITLKELYQRMQEVAGPSGWWPADSKEEILLGAILVQNTNWQNAARSLENLKTATGFHPEKLAALSRTQIKELIRPSGFYENKSRAIYELVQTLSEADFDYQGIRQEKGNSLRAHLLAFHGIGPETADVLRLYVFEQVAFVADSYARRLFSQLGLGPLGTYAALAKQVNLTDFSLEEAQDFHGQIDEFGKCYLQGKNRFEESFLKDYRLLL</sequence>
<dbReference type="Gene3D" id="1.10.340.30">
    <property type="entry name" value="Hypothetical protein, domain 2"/>
    <property type="match status" value="1"/>
</dbReference>
<dbReference type="GO" id="GO:0003824">
    <property type="term" value="F:catalytic activity"/>
    <property type="evidence" value="ECO:0007669"/>
    <property type="project" value="InterPro"/>
</dbReference>
<protein>
    <submittedName>
        <fullName evidence="6">Deoxyribonuclease I</fullName>
    </submittedName>
</protein>
<evidence type="ECO:0000256" key="2">
    <source>
        <dbReference type="ARBA" id="ARBA00022723"/>
    </source>
</evidence>
<dbReference type="SMART" id="SM00478">
    <property type="entry name" value="ENDO3c"/>
    <property type="match status" value="1"/>
</dbReference>
<dbReference type="GO" id="GO:0006284">
    <property type="term" value="P:base-excision repair"/>
    <property type="evidence" value="ECO:0007669"/>
    <property type="project" value="InterPro"/>
</dbReference>
<gene>
    <name evidence="6" type="ORF">P7H43_11230</name>
</gene>
<comment type="caution">
    <text evidence="6">The sequence shown here is derived from an EMBL/GenBank/DDBJ whole genome shotgun (WGS) entry which is preliminary data.</text>
</comment>
<dbReference type="InterPro" id="IPR003265">
    <property type="entry name" value="HhH-GPD_domain"/>
</dbReference>
<organism evidence="6 7">
    <name type="scientific">Enterococcus asini</name>
    <dbReference type="NCBI Taxonomy" id="57732"/>
    <lineage>
        <taxon>Bacteria</taxon>
        <taxon>Bacillati</taxon>
        <taxon>Bacillota</taxon>
        <taxon>Bacilli</taxon>
        <taxon>Lactobacillales</taxon>
        <taxon>Enterococcaceae</taxon>
        <taxon>Enterococcus</taxon>
    </lineage>
</organism>
<keyword evidence="4" id="KW-0411">Iron-sulfur</keyword>
<dbReference type="Pfam" id="PF00730">
    <property type="entry name" value="HhH-GPD"/>
    <property type="match status" value="1"/>
</dbReference>
<evidence type="ECO:0000256" key="1">
    <source>
        <dbReference type="ARBA" id="ARBA00022485"/>
    </source>
</evidence>
<dbReference type="Proteomes" id="UP001256711">
    <property type="component" value="Unassembled WGS sequence"/>
</dbReference>
<dbReference type="GO" id="GO:0046872">
    <property type="term" value="F:metal ion binding"/>
    <property type="evidence" value="ECO:0007669"/>
    <property type="project" value="UniProtKB-KW"/>
</dbReference>
<evidence type="ECO:0000313" key="7">
    <source>
        <dbReference type="Proteomes" id="UP001256711"/>
    </source>
</evidence>
<evidence type="ECO:0000313" key="6">
    <source>
        <dbReference type="EMBL" id="MDT2811049.1"/>
    </source>
</evidence>
<keyword evidence="3" id="KW-0408">Iron</keyword>